<dbReference type="PANTHER" id="PTHR10443:SF12">
    <property type="entry name" value="DIPEPTIDASE"/>
    <property type="match status" value="1"/>
</dbReference>
<dbReference type="SUPFAM" id="SSF51556">
    <property type="entry name" value="Metallo-dependent hydrolases"/>
    <property type="match status" value="1"/>
</dbReference>
<dbReference type="PANTHER" id="PTHR10443">
    <property type="entry name" value="MICROSOMAL DIPEPTIDASE"/>
    <property type="match status" value="1"/>
</dbReference>
<accession>A0ABR0LW70</accession>
<feature type="non-terminal residue" evidence="3">
    <location>
        <position position="244"/>
    </location>
</feature>
<dbReference type="InterPro" id="IPR008257">
    <property type="entry name" value="Pept_M19"/>
</dbReference>
<dbReference type="Pfam" id="PF01244">
    <property type="entry name" value="Peptidase_M19"/>
    <property type="match status" value="1"/>
</dbReference>
<gene>
    <name evidence="3" type="ORF">LTR16_007951</name>
</gene>
<sequence>STIDLVEQQQNTPVIDFLKLSNTVTDATSDLAPAVRATLEQLDLFHRLSAAYPKYFTPAPSHRAALHAFSHSHLISPTAIEGLHQIGNSLSTLRLYHRLGVRYATLTWNCHNAYADAALLTSASGDTVVAPPLWGGVSPAGRTLVAEMNRLGMMVDLSHVSVATMRDVLGGSAASKNWTGSLAPPIFSHSSAYALCPHPRNVPDDILNLVRRRGSLVMVNFSPDFISCVPASAPGNGGLPDIYE</sequence>
<dbReference type="EC" id="3.4.13.19" evidence="2"/>
<dbReference type="InterPro" id="IPR032466">
    <property type="entry name" value="Metal_Hydrolase"/>
</dbReference>
<comment type="caution">
    <text evidence="3">The sequence shown here is derived from an EMBL/GenBank/DDBJ whole genome shotgun (WGS) entry which is preliminary data.</text>
</comment>
<comment type="similarity">
    <text evidence="2">Belongs to the metallo-dependent hydrolases superfamily. Peptidase M19 family.</text>
</comment>
<comment type="cofactor">
    <cofactor evidence="2">
        <name>Zn(2+)</name>
        <dbReference type="ChEBI" id="CHEBI:29105"/>
    </cofactor>
</comment>
<feature type="non-terminal residue" evidence="3">
    <location>
        <position position="1"/>
    </location>
</feature>
<keyword evidence="2" id="KW-0482">Metalloprotease</keyword>
<evidence type="ECO:0000313" key="3">
    <source>
        <dbReference type="EMBL" id="KAK5243421.1"/>
    </source>
</evidence>
<comment type="catalytic activity">
    <reaction evidence="2">
        <text>an L-aminoacyl-L-amino acid + H2O = 2 an L-alpha-amino acid</text>
        <dbReference type="Rhea" id="RHEA:48940"/>
        <dbReference type="ChEBI" id="CHEBI:15377"/>
        <dbReference type="ChEBI" id="CHEBI:59869"/>
        <dbReference type="ChEBI" id="CHEBI:77460"/>
        <dbReference type="EC" id="3.4.13.19"/>
    </reaction>
</comment>
<name>A0ABR0LW70_9PEZI</name>
<dbReference type="Proteomes" id="UP001357485">
    <property type="component" value="Unassembled WGS sequence"/>
</dbReference>
<keyword evidence="2" id="KW-0645">Protease</keyword>
<reference evidence="3 4" key="1">
    <citation type="submission" date="2023-08" db="EMBL/GenBank/DDBJ databases">
        <title>Black Yeasts Isolated from many extreme environments.</title>
        <authorList>
            <person name="Coleine C."/>
            <person name="Stajich J.E."/>
            <person name="Selbmann L."/>
        </authorList>
    </citation>
    <scope>NUCLEOTIDE SEQUENCE [LARGE SCALE GENOMIC DNA]</scope>
    <source>
        <strain evidence="3 4">CCFEE 536</strain>
    </source>
</reference>
<keyword evidence="4" id="KW-1185">Reference proteome</keyword>
<evidence type="ECO:0000313" key="4">
    <source>
        <dbReference type="Proteomes" id="UP001357485"/>
    </source>
</evidence>
<dbReference type="Gene3D" id="3.20.20.140">
    <property type="entry name" value="Metal-dependent hydrolases"/>
    <property type="match status" value="1"/>
</dbReference>
<dbReference type="PROSITE" id="PS51365">
    <property type="entry name" value="RENAL_DIPEPTIDASE_2"/>
    <property type="match status" value="1"/>
</dbReference>
<organism evidence="3 4">
    <name type="scientific">Cryomyces antarcticus</name>
    <dbReference type="NCBI Taxonomy" id="329879"/>
    <lineage>
        <taxon>Eukaryota</taxon>
        <taxon>Fungi</taxon>
        <taxon>Dikarya</taxon>
        <taxon>Ascomycota</taxon>
        <taxon>Pezizomycotina</taxon>
        <taxon>Dothideomycetes</taxon>
        <taxon>Dothideomycetes incertae sedis</taxon>
        <taxon>Cryomyces</taxon>
    </lineage>
</organism>
<keyword evidence="2" id="KW-0862">Zinc</keyword>
<proteinExistence type="inferred from homology"/>
<dbReference type="EMBL" id="JAVRRA010010000">
    <property type="protein sequence ID" value="KAK5243421.1"/>
    <property type="molecule type" value="Genomic_DNA"/>
</dbReference>
<keyword evidence="2" id="KW-0378">Hydrolase</keyword>
<evidence type="ECO:0000256" key="2">
    <source>
        <dbReference type="RuleBase" id="RU341113"/>
    </source>
</evidence>
<keyword evidence="2" id="KW-0479">Metal-binding</keyword>
<evidence type="ECO:0000256" key="1">
    <source>
        <dbReference type="ARBA" id="ARBA00022997"/>
    </source>
</evidence>
<keyword evidence="1 2" id="KW-0224">Dipeptidase</keyword>
<protein>
    <recommendedName>
        <fullName evidence="2">Dipeptidase</fullName>
        <ecNumber evidence="2">3.4.13.19</ecNumber>
    </recommendedName>
</protein>